<dbReference type="SMART" id="SM00046">
    <property type="entry name" value="DAGKc"/>
    <property type="match status" value="1"/>
</dbReference>
<dbReference type="Gene3D" id="3.30.160.20">
    <property type="match status" value="2"/>
</dbReference>
<evidence type="ECO:0000256" key="8">
    <source>
        <dbReference type="ARBA" id="ARBA00022777"/>
    </source>
</evidence>
<accession>A0A084WDC4</accession>
<comment type="pathway">
    <text evidence="4">Lipid metabolism; glycerolipid metabolism.</text>
</comment>
<dbReference type="EnsemblMetazoa" id="ASIC016337-RA">
    <property type="protein sequence ID" value="ASIC016337-PA"/>
    <property type="gene ID" value="ASIC016337"/>
</dbReference>
<keyword evidence="13" id="KW-0472">Membrane</keyword>
<keyword evidence="6" id="KW-0808">Transferase</keyword>
<dbReference type="InterPro" id="IPR017438">
    <property type="entry name" value="ATP-NAD_kinase_N"/>
</dbReference>
<name>A0A084WDC4_ANOSI</name>
<comment type="catalytic activity">
    <reaction evidence="20">
        <text>1-hexadecanoyl-sn-glycerol + ATP = 1-hexadecanoyl-sn-glycero-3-phosphate + ADP + H(+)</text>
        <dbReference type="Rhea" id="RHEA:43308"/>
        <dbReference type="ChEBI" id="CHEBI:15378"/>
        <dbReference type="ChEBI" id="CHEBI:30616"/>
        <dbReference type="ChEBI" id="CHEBI:57518"/>
        <dbReference type="ChEBI" id="CHEBI:75542"/>
        <dbReference type="ChEBI" id="CHEBI:456216"/>
    </reaction>
    <physiologicalReaction direction="left-to-right" evidence="20">
        <dbReference type="Rhea" id="RHEA:43309"/>
    </physiologicalReaction>
</comment>
<evidence type="ECO:0000256" key="25">
    <source>
        <dbReference type="ARBA" id="ARBA00030553"/>
    </source>
</evidence>
<evidence type="ECO:0000256" key="3">
    <source>
        <dbReference type="ARBA" id="ARBA00004637"/>
    </source>
</evidence>
<dbReference type="GO" id="GO:0047620">
    <property type="term" value="F:acylglycerol kinase activity"/>
    <property type="evidence" value="ECO:0007669"/>
    <property type="project" value="UniProtKB-EC"/>
</dbReference>
<dbReference type="SMART" id="SM00358">
    <property type="entry name" value="DSRM"/>
    <property type="match status" value="2"/>
</dbReference>
<dbReference type="GO" id="GO:0046513">
    <property type="term" value="P:ceramide biosynthetic process"/>
    <property type="evidence" value="ECO:0007669"/>
    <property type="project" value="TreeGrafter"/>
</dbReference>
<comment type="catalytic activity">
    <reaction evidence="28">
        <text>a monoacylglycerol + ATP = a monoacyl-sn-glycero-3-phosphate + ADP + H(+)</text>
        <dbReference type="Rhea" id="RHEA:19293"/>
        <dbReference type="ChEBI" id="CHEBI:15378"/>
        <dbReference type="ChEBI" id="CHEBI:17408"/>
        <dbReference type="ChEBI" id="CHEBI:30616"/>
        <dbReference type="ChEBI" id="CHEBI:77589"/>
        <dbReference type="ChEBI" id="CHEBI:456216"/>
        <dbReference type="EC" id="2.7.1.94"/>
    </reaction>
    <physiologicalReaction direction="left-to-right" evidence="28">
        <dbReference type="Rhea" id="RHEA:19294"/>
    </physiologicalReaction>
</comment>
<dbReference type="VEuPathDB" id="VectorBase:ASIC016337"/>
<evidence type="ECO:0000256" key="10">
    <source>
        <dbReference type="ARBA" id="ARBA00022840"/>
    </source>
</evidence>
<evidence type="ECO:0000313" key="34">
    <source>
        <dbReference type="EMBL" id="KFB48218.1"/>
    </source>
</evidence>
<comment type="catalytic activity">
    <reaction evidence="29">
        <text>N-(hexanoyl)sphing-4-enine + ATP = N-hexanoylsphing-4-enine 1-phosphate + ADP + H(+)</text>
        <dbReference type="Rhea" id="RHEA:43312"/>
        <dbReference type="ChEBI" id="CHEBI:15378"/>
        <dbReference type="ChEBI" id="CHEBI:30616"/>
        <dbReference type="ChEBI" id="CHEBI:63867"/>
        <dbReference type="ChEBI" id="CHEBI:82959"/>
        <dbReference type="ChEBI" id="CHEBI:456216"/>
    </reaction>
    <physiologicalReaction direction="left-to-right" evidence="29">
        <dbReference type="Rhea" id="RHEA:43313"/>
    </physiologicalReaction>
</comment>
<evidence type="ECO:0000256" key="29">
    <source>
        <dbReference type="ARBA" id="ARBA00048876"/>
    </source>
</evidence>
<dbReference type="PROSITE" id="PS50137">
    <property type="entry name" value="DS_RBD"/>
    <property type="match status" value="1"/>
</dbReference>
<dbReference type="PANTHER" id="PTHR12358:SF31">
    <property type="entry name" value="ACYLGLYCEROL KINASE, MITOCHONDRIAL"/>
    <property type="match status" value="1"/>
</dbReference>
<evidence type="ECO:0000256" key="7">
    <source>
        <dbReference type="ARBA" id="ARBA00022741"/>
    </source>
</evidence>
<evidence type="ECO:0000256" key="26">
    <source>
        <dbReference type="ARBA" id="ARBA00044480"/>
    </source>
</evidence>
<dbReference type="EMBL" id="ATLV01022986">
    <property type="status" value="NOT_ANNOTATED_CDS"/>
    <property type="molecule type" value="Genomic_DNA"/>
</dbReference>
<dbReference type="SUPFAM" id="SSF111331">
    <property type="entry name" value="NAD kinase/diacylglycerol kinase-like"/>
    <property type="match status" value="1"/>
</dbReference>
<comment type="subcellular location">
    <subcellularLocation>
        <location evidence="3">Mitochondrion inner membrane</location>
        <topology evidence="3">Peripheral membrane protein</topology>
    </subcellularLocation>
    <subcellularLocation>
        <location evidence="2">Mitochondrion intermembrane space</location>
    </subcellularLocation>
</comment>
<dbReference type="Pfam" id="PF00035">
    <property type="entry name" value="dsrm"/>
    <property type="match status" value="1"/>
</dbReference>
<dbReference type="Pfam" id="PF00781">
    <property type="entry name" value="DAGK_cat"/>
    <property type="match status" value="1"/>
</dbReference>
<evidence type="ECO:0000256" key="15">
    <source>
        <dbReference type="ARBA" id="ARBA00023411"/>
    </source>
</evidence>
<evidence type="ECO:0000256" key="6">
    <source>
        <dbReference type="ARBA" id="ARBA00022679"/>
    </source>
</evidence>
<comment type="catalytic activity">
    <reaction evidence="14">
        <text>1,2-di-(9Z-octadecenoyl)-sn-glycerol + ATP = 1,2-di-(9Z-octadecenoyl)-sn-glycero-3-phosphate + ADP + H(+)</text>
        <dbReference type="Rhea" id="RHEA:40327"/>
        <dbReference type="ChEBI" id="CHEBI:15378"/>
        <dbReference type="ChEBI" id="CHEBI:30616"/>
        <dbReference type="ChEBI" id="CHEBI:52333"/>
        <dbReference type="ChEBI" id="CHEBI:74546"/>
        <dbReference type="ChEBI" id="CHEBI:456216"/>
    </reaction>
    <physiologicalReaction direction="left-to-right" evidence="14">
        <dbReference type="Rhea" id="RHEA:40328"/>
    </physiologicalReaction>
</comment>
<feature type="region of interest" description="Disordered" evidence="31">
    <location>
        <begin position="83"/>
        <end position="127"/>
    </location>
</feature>
<keyword evidence="12" id="KW-0496">Mitochondrion</keyword>
<dbReference type="STRING" id="74873.A0A084WDC4"/>
<evidence type="ECO:0000256" key="17">
    <source>
        <dbReference type="ARBA" id="ARBA00024505"/>
    </source>
</evidence>
<evidence type="ECO:0000256" key="4">
    <source>
        <dbReference type="ARBA" id="ARBA00005175"/>
    </source>
</evidence>
<reference evidence="35" key="2">
    <citation type="submission" date="2020-05" db="UniProtKB">
        <authorList>
            <consortium name="EnsemblMetazoa"/>
        </authorList>
    </citation>
    <scope>IDENTIFICATION</scope>
</reference>
<evidence type="ECO:0000256" key="21">
    <source>
        <dbReference type="ARBA" id="ARBA00025749"/>
    </source>
</evidence>
<evidence type="ECO:0000256" key="14">
    <source>
        <dbReference type="ARBA" id="ARBA00023371"/>
    </source>
</evidence>
<comment type="cofactor">
    <cofactor evidence="1">
        <name>Mg(2+)</name>
        <dbReference type="ChEBI" id="CHEBI:18420"/>
    </cofactor>
</comment>
<evidence type="ECO:0000256" key="27">
    <source>
        <dbReference type="ARBA" id="ARBA00048034"/>
    </source>
</evidence>
<keyword evidence="11" id="KW-0443">Lipid metabolism</keyword>
<evidence type="ECO:0000256" key="31">
    <source>
        <dbReference type="SAM" id="MobiDB-lite"/>
    </source>
</evidence>
<evidence type="ECO:0000256" key="22">
    <source>
        <dbReference type="ARBA" id="ARBA00026096"/>
    </source>
</evidence>
<feature type="compositionally biased region" description="Acidic residues" evidence="31">
    <location>
        <begin position="117"/>
        <end position="127"/>
    </location>
</feature>
<gene>
    <name evidence="34" type="ORF">ZHAS_00016337</name>
</gene>
<organism evidence="34">
    <name type="scientific">Anopheles sinensis</name>
    <name type="common">Mosquito</name>
    <dbReference type="NCBI Taxonomy" id="74873"/>
    <lineage>
        <taxon>Eukaryota</taxon>
        <taxon>Metazoa</taxon>
        <taxon>Ecdysozoa</taxon>
        <taxon>Arthropoda</taxon>
        <taxon>Hexapoda</taxon>
        <taxon>Insecta</taxon>
        <taxon>Pterygota</taxon>
        <taxon>Neoptera</taxon>
        <taxon>Endopterygota</taxon>
        <taxon>Diptera</taxon>
        <taxon>Nematocera</taxon>
        <taxon>Culicoidea</taxon>
        <taxon>Culicidae</taxon>
        <taxon>Anophelinae</taxon>
        <taxon>Anopheles</taxon>
    </lineage>
</organism>
<comment type="similarity">
    <text evidence="21">Belongs to the AGK family.</text>
</comment>
<dbReference type="VEuPathDB" id="VectorBase:ASIS008313"/>
<evidence type="ECO:0000256" key="13">
    <source>
        <dbReference type="ARBA" id="ARBA00023136"/>
    </source>
</evidence>
<evidence type="ECO:0000259" key="32">
    <source>
        <dbReference type="PROSITE" id="PS50137"/>
    </source>
</evidence>
<evidence type="ECO:0000256" key="19">
    <source>
        <dbReference type="ARBA" id="ARBA00024556"/>
    </source>
</evidence>
<dbReference type="UniPathway" id="UPA00230"/>
<keyword evidence="30" id="KW-0694">RNA-binding</keyword>
<evidence type="ECO:0000313" key="36">
    <source>
        <dbReference type="Proteomes" id="UP000030765"/>
    </source>
</evidence>
<dbReference type="GO" id="GO:0005743">
    <property type="term" value="C:mitochondrial inner membrane"/>
    <property type="evidence" value="ECO:0007669"/>
    <property type="project" value="UniProtKB-SubCell"/>
</dbReference>
<dbReference type="EMBL" id="KE525339">
    <property type="protein sequence ID" value="KFB48218.1"/>
    <property type="molecule type" value="Genomic_DNA"/>
</dbReference>
<proteinExistence type="inferred from homology"/>
<comment type="catalytic activity">
    <reaction evidence="19">
        <text>2-(5Z,8Z,11Z,14Z-eicosatetraenoyl)-glycerol + ATP = 2-(5Z,8Z,11Z,14Z-eicosatetraenoyl)-sn-glycero-3-phosphate + ADP + H(+)</text>
        <dbReference type="Rhea" id="RHEA:43316"/>
        <dbReference type="ChEBI" id="CHEBI:15378"/>
        <dbReference type="ChEBI" id="CHEBI:30616"/>
        <dbReference type="ChEBI" id="CHEBI:52392"/>
        <dbReference type="ChEBI" id="CHEBI:78209"/>
        <dbReference type="ChEBI" id="CHEBI:456216"/>
    </reaction>
    <physiologicalReaction direction="left-to-right" evidence="19">
        <dbReference type="Rhea" id="RHEA:43317"/>
    </physiologicalReaction>
</comment>
<evidence type="ECO:0000256" key="5">
    <source>
        <dbReference type="ARBA" id="ARBA00012133"/>
    </source>
</evidence>
<dbReference type="GO" id="GO:0005524">
    <property type="term" value="F:ATP binding"/>
    <property type="evidence" value="ECO:0007669"/>
    <property type="project" value="UniProtKB-KW"/>
</dbReference>
<dbReference type="Gene3D" id="3.40.50.10330">
    <property type="entry name" value="Probable inorganic polyphosphate/atp-NAD kinase, domain 1"/>
    <property type="match status" value="1"/>
</dbReference>
<sequence>MRRLRKWLIPKNAIVALHELQGPGMTEFVINTVGHLTKAEIVINNVKYEAMGSSKNQAKAKACEKALRDLAISQMNRVKLQQEAKAANKTVPPTAPPAPTMSETEPDGDSSLHESEMDVDDGGETDDLPMEHLAAFALHKLFSEWENEGFEVPTLKPQKPKLVAQPVETGTVGQPSMPKVTKTVADLPADAATRHPTVLFAYMRPQVAYQDLGSNDDPLNREFTAGISVDGKEFIGRGRSKKLARKAAAIDACKTLFGVEFDSSVLQAFAKTVRNNWKKSTVFASALAYGVSYSNEKYEIKQLMRHYCAEASRYGDVKIGHNQQPPKVLVLLNPAANRKSSEEDFHNYCEPILHLAGFEVDVVKTDSEGHARRYVEELAVLPDALIVGGGDGTLSEAVSGMKRRADGTQCPVGVLPLGRTNTLATKLFAADRAASSDLENVRTMANAAYAVLPNTADEKPPEKPVYAVGALQWGAFRDILALRDKYWYTASLRDYTAFLFNAFDGAHTWNCKAKLTYTEPCPGCSNCYKDMDDQWAVTKKQEQQPRRWWSVFVPRAKTAPKTDYSKIVNEKCSIRHEIEVDPSELVIKTANVEDGSEEVDAKEKSTLNLVVGEQVDSSFGFIGDSWGRVKGRKFFECPATDNISVRTVELLPERIKVEETDPEMYYSIDNEAYEVRPVRITLVPKAVEVFTF</sequence>
<dbReference type="InterPro" id="IPR014720">
    <property type="entry name" value="dsRBD_dom"/>
</dbReference>
<evidence type="ECO:0000256" key="1">
    <source>
        <dbReference type="ARBA" id="ARBA00001946"/>
    </source>
</evidence>
<comment type="catalytic activity">
    <reaction evidence="27">
        <text>an N-acylsphing-4-enine + ATP = an N-acylsphing-4-enine 1-phosphate + ADP + H(+)</text>
        <dbReference type="Rhea" id="RHEA:17929"/>
        <dbReference type="ChEBI" id="CHEBI:15378"/>
        <dbReference type="ChEBI" id="CHEBI:30616"/>
        <dbReference type="ChEBI" id="CHEBI:52639"/>
        <dbReference type="ChEBI" id="CHEBI:57674"/>
        <dbReference type="ChEBI" id="CHEBI:456216"/>
        <dbReference type="EC" id="2.7.1.138"/>
    </reaction>
    <physiologicalReaction direction="left-to-right" evidence="27">
        <dbReference type="Rhea" id="RHEA:17930"/>
    </physiologicalReaction>
</comment>
<evidence type="ECO:0000256" key="11">
    <source>
        <dbReference type="ARBA" id="ARBA00023098"/>
    </source>
</evidence>
<keyword evidence="7" id="KW-0547">Nucleotide-binding</keyword>
<dbReference type="GO" id="GO:0001729">
    <property type="term" value="F:ceramide kinase activity"/>
    <property type="evidence" value="ECO:0007669"/>
    <property type="project" value="UniProtKB-EC"/>
</dbReference>
<dbReference type="SUPFAM" id="SSF54768">
    <property type="entry name" value="dsRNA-binding domain-like"/>
    <property type="match status" value="2"/>
</dbReference>
<evidence type="ECO:0000256" key="24">
    <source>
        <dbReference type="ARBA" id="ARBA00026142"/>
    </source>
</evidence>
<dbReference type="InterPro" id="IPR001206">
    <property type="entry name" value="Diacylglycerol_kinase_cat_dom"/>
</dbReference>
<dbReference type="PROSITE" id="PS50146">
    <property type="entry name" value="DAGK"/>
    <property type="match status" value="1"/>
</dbReference>
<dbReference type="InterPro" id="IPR045579">
    <property type="entry name" value="AGK_C"/>
</dbReference>
<dbReference type="EC" id="2.7.1.138" evidence="22"/>
<dbReference type="GO" id="GO:0046486">
    <property type="term" value="P:glycerolipid metabolic process"/>
    <property type="evidence" value="ECO:0007669"/>
    <property type="project" value="UniProtKB-UniPathway"/>
</dbReference>
<comment type="catalytic activity">
    <reaction evidence="16">
        <text>1-(5Z,8Z,11Z,14Z-eicosatetraenoyl)-sn-glycerol + ATP = 1-(5Z,8Z,11Z,14Z-eicosatetraenoyl)-sn-glycero-3-phosphate + ADP + H(+)</text>
        <dbReference type="Rhea" id="RHEA:43328"/>
        <dbReference type="ChEBI" id="CHEBI:15378"/>
        <dbReference type="ChEBI" id="CHEBI:30616"/>
        <dbReference type="ChEBI" id="CHEBI:34071"/>
        <dbReference type="ChEBI" id="CHEBI:74938"/>
        <dbReference type="ChEBI" id="CHEBI:456216"/>
    </reaction>
    <physiologicalReaction direction="left-to-right" evidence="16">
        <dbReference type="Rhea" id="RHEA:43329"/>
    </physiologicalReaction>
</comment>
<comment type="catalytic activity">
    <reaction evidence="26">
        <text>a 2-acylglycerol + ATP = a 2-acyl-sn-glycerol 3-phosphate + ADP + H(+)</text>
        <dbReference type="Rhea" id="RHEA:39847"/>
        <dbReference type="ChEBI" id="CHEBI:15378"/>
        <dbReference type="ChEBI" id="CHEBI:17389"/>
        <dbReference type="ChEBI" id="CHEBI:30616"/>
        <dbReference type="ChEBI" id="CHEBI:64982"/>
        <dbReference type="ChEBI" id="CHEBI:456216"/>
    </reaction>
    <physiologicalReaction direction="left-to-right" evidence="26">
        <dbReference type="Rhea" id="RHEA:39848"/>
    </physiologicalReaction>
</comment>
<keyword evidence="9" id="KW-0999">Mitochondrion inner membrane</keyword>
<dbReference type="Pfam" id="PF19712">
    <property type="entry name" value="AGK_C"/>
    <property type="match status" value="1"/>
</dbReference>
<evidence type="ECO:0000256" key="20">
    <source>
        <dbReference type="ARBA" id="ARBA00024636"/>
    </source>
</evidence>
<evidence type="ECO:0000256" key="30">
    <source>
        <dbReference type="PROSITE-ProRule" id="PRU00266"/>
    </source>
</evidence>
<feature type="domain" description="DRBM" evidence="32">
    <location>
        <begin position="209"/>
        <end position="258"/>
    </location>
</feature>
<evidence type="ECO:0000256" key="9">
    <source>
        <dbReference type="ARBA" id="ARBA00022792"/>
    </source>
</evidence>
<evidence type="ECO:0000256" key="28">
    <source>
        <dbReference type="ARBA" id="ARBA00048663"/>
    </source>
</evidence>
<dbReference type="Proteomes" id="UP000030765">
    <property type="component" value="Unassembled WGS sequence"/>
</dbReference>
<dbReference type="GO" id="GO:0010468">
    <property type="term" value="P:regulation of gene expression"/>
    <property type="evidence" value="ECO:0007669"/>
    <property type="project" value="UniProtKB-ARBA"/>
</dbReference>
<protein>
    <recommendedName>
        <fullName evidence="24">Acylglycerol kinase, mitochondrial</fullName>
        <ecNumber evidence="5">2.7.1.107</ecNumber>
        <ecNumber evidence="22">2.7.1.138</ecNumber>
        <ecNumber evidence="23">2.7.1.94</ecNumber>
    </recommendedName>
    <alternativeName>
        <fullName evidence="25">Multiple substrate lipid kinase</fullName>
    </alternativeName>
</protein>
<reference evidence="34 36" key="1">
    <citation type="journal article" date="2014" name="BMC Genomics">
        <title>Genome sequence of Anopheles sinensis provides insight into genetics basis of mosquito competence for malaria parasites.</title>
        <authorList>
            <person name="Zhou D."/>
            <person name="Zhang D."/>
            <person name="Ding G."/>
            <person name="Shi L."/>
            <person name="Hou Q."/>
            <person name="Ye Y."/>
            <person name="Xu Y."/>
            <person name="Zhou H."/>
            <person name="Xiong C."/>
            <person name="Li S."/>
            <person name="Yu J."/>
            <person name="Hong S."/>
            <person name="Yu X."/>
            <person name="Zou P."/>
            <person name="Chen C."/>
            <person name="Chang X."/>
            <person name="Wang W."/>
            <person name="Lv Y."/>
            <person name="Sun Y."/>
            <person name="Ma L."/>
            <person name="Shen B."/>
            <person name="Zhu C."/>
        </authorList>
    </citation>
    <scope>NUCLEOTIDE SEQUENCE [LARGE SCALE GENOMIC DNA]</scope>
</reference>
<evidence type="ECO:0000313" key="35">
    <source>
        <dbReference type="EnsemblMetazoa" id="ASIC016337-PA"/>
    </source>
</evidence>
<dbReference type="GO" id="GO:0004143">
    <property type="term" value="F:ATP-dependent diacylglycerol kinase activity"/>
    <property type="evidence" value="ECO:0007669"/>
    <property type="project" value="UniProtKB-EC"/>
</dbReference>
<keyword evidence="10" id="KW-0067">ATP-binding</keyword>
<dbReference type="OrthoDB" id="9979394at2759"/>
<evidence type="ECO:0000256" key="18">
    <source>
        <dbReference type="ARBA" id="ARBA00024512"/>
    </source>
</evidence>
<comment type="catalytic activity">
    <reaction evidence="18">
        <text>a 1-acyl-sn-glycerol + ATP = a 1-acyl-sn-glycero-3-phosphate + ADP + H(+)</text>
        <dbReference type="Rhea" id="RHEA:33747"/>
        <dbReference type="ChEBI" id="CHEBI:15378"/>
        <dbReference type="ChEBI" id="CHEBI:30616"/>
        <dbReference type="ChEBI" id="CHEBI:57970"/>
        <dbReference type="ChEBI" id="CHEBI:64683"/>
        <dbReference type="ChEBI" id="CHEBI:456216"/>
    </reaction>
    <physiologicalReaction direction="left-to-right" evidence="18">
        <dbReference type="Rhea" id="RHEA:33748"/>
    </physiologicalReaction>
</comment>
<evidence type="ECO:0000259" key="33">
    <source>
        <dbReference type="PROSITE" id="PS50146"/>
    </source>
</evidence>
<dbReference type="AlphaFoldDB" id="A0A084WDC4"/>
<evidence type="ECO:0000256" key="2">
    <source>
        <dbReference type="ARBA" id="ARBA00004569"/>
    </source>
</evidence>
<feature type="domain" description="DAGKc" evidence="33">
    <location>
        <begin position="323"/>
        <end position="425"/>
    </location>
</feature>
<comment type="catalytic activity">
    <reaction evidence="17">
        <text>1-(9Z-octadecenoyl)-sn-glycerol + ATP = 1-(9Z-octadecenoyl)-sn-glycero-3-phosphate + ADP + H(+)</text>
        <dbReference type="Rhea" id="RHEA:41079"/>
        <dbReference type="ChEBI" id="CHEBI:15378"/>
        <dbReference type="ChEBI" id="CHEBI:30616"/>
        <dbReference type="ChEBI" id="CHEBI:74544"/>
        <dbReference type="ChEBI" id="CHEBI:75757"/>
        <dbReference type="ChEBI" id="CHEBI:456216"/>
    </reaction>
    <physiologicalReaction direction="left-to-right" evidence="17">
        <dbReference type="Rhea" id="RHEA:41080"/>
    </physiologicalReaction>
</comment>
<comment type="catalytic activity">
    <reaction evidence="15">
        <text>a 1,2-diacyl-sn-glycerol + ATP = a 1,2-diacyl-sn-glycero-3-phosphate + ADP + H(+)</text>
        <dbReference type="Rhea" id="RHEA:10272"/>
        <dbReference type="ChEBI" id="CHEBI:15378"/>
        <dbReference type="ChEBI" id="CHEBI:17815"/>
        <dbReference type="ChEBI" id="CHEBI:30616"/>
        <dbReference type="ChEBI" id="CHEBI:58608"/>
        <dbReference type="ChEBI" id="CHEBI:456216"/>
        <dbReference type="EC" id="2.7.1.107"/>
    </reaction>
    <physiologicalReaction direction="left-to-right" evidence="15">
        <dbReference type="Rhea" id="RHEA:10273"/>
    </physiologicalReaction>
</comment>
<dbReference type="GO" id="GO:0046512">
    <property type="term" value="P:sphingosine biosynthetic process"/>
    <property type="evidence" value="ECO:0007669"/>
    <property type="project" value="TreeGrafter"/>
</dbReference>
<evidence type="ECO:0000256" key="23">
    <source>
        <dbReference type="ARBA" id="ARBA00026098"/>
    </source>
</evidence>
<dbReference type="InterPro" id="IPR050187">
    <property type="entry name" value="Lipid_Phosphate_FormReg"/>
</dbReference>
<dbReference type="EC" id="2.7.1.94" evidence="23"/>
<dbReference type="GO" id="GO:0003723">
    <property type="term" value="F:RNA binding"/>
    <property type="evidence" value="ECO:0007669"/>
    <property type="project" value="UniProtKB-UniRule"/>
</dbReference>
<dbReference type="GO" id="GO:0005758">
    <property type="term" value="C:mitochondrial intermembrane space"/>
    <property type="evidence" value="ECO:0007669"/>
    <property type="project" value="UniProtKB-SubCell"/>
</dbReference>
<evidence type="ECO:0000256" key="12">
    <source>
        <dbReference type="ARBA" id="ARBA00023128"/>
    </source>
</evidence>
<dbReference type="EC" id="2.7.1.107" evidence="5"/>
<dbReference type="InterPro" id="IPR016064">
    <property type="entry name" value="NAD/diacylglycerol_kinase_sf"/>
</dbReference>
<keyword evidence="8" id="KW-0418">Kinase</keyword>
<evidence type="ECO:0000256" key="16">
    <source>
        <dbReference type="ARBA" id="ARBA00024483"/>
    </source>
</evidence>
<dbReference type="PANTHER" id="PTHR12358">
    <property type="entry name" value="SPHINGOSINE KINASE"/>
    <property type="match status" value="1"/>
</dbReference>
<dbReference type="CDD" id="cd03128">
    <property type="entry name" value="GAT_1"/>
    <property type="match status" value="1"/>
</dbReference>
<keyword evidence="36" id="KW-1185">Reference proteome</keyword>